<organism evidence="3 4">
    <name type="scientific">Mugilogobius chulae</name>
    <name type="common">yellowstripe goby</name>
    <dbReference type="NCBI Taxonomy" id="88201"/>
    <lineage>
        <taxon>Eukaryota</taxon>
        <taxon>Metazoa</taxon>
        <taxon>Chordata</taxon>
        <taxon>Craniata</taxon>
        <taxon>Vertebrata</taxon>
        <taxon>Euteleostomi</taxon>
        <taxon>Actinopterygii</taxon>
        <taxon>Neopterygii</taxon>
        <taxon>Teleostei</taxon>
        <taxon>Neoteleostei</taxon>
        <taxon>Acanthomorphata</taxon>
        <taxon>Gobiaria</taxon>
        <taxon>Gobiiformes</taxon>
        <taxon>Gobioidei</taxon>
        <taxon>Gobiidae</taxon>
        <taxon>Gobionellinae</taxon>
        <taxon>Mugilogobius</taxon>
    </lineage>
</organism>
<keyword evidence="4" id="KW-1185">Reference proteome</keyword>
<proteinExistence type="predicted"/>
<dbReference type="EMBL" id="JBBPFD010000018">
    <property type="protein sequence ID" value="KAK7889009.1"/>
    <property type="molecule type" value="Genomic_DNA"/>
</dbReference>
<dbReference type="AlphaFoldDB" id="A0AAW0N5J7"/>
<feature type="region of interest" description="Disordered" evidence="1">
    <location>
        <begin position="88"/>
        <end position="142"/>
    </location>
</feature>
<evidence type="ECO:0000259" key="2">
    <source>
        <dbReference type="PROSITE" id="PS50020"/>
    </source>
</evidence>
<reference evidence="4" key="1">
    <citation type="submission" date="2024-04" db="EMBL/GenBank/DDBJ databases">
        <title>Salinicola lusitanus LLJ914,a marine bacterium isolated from the Okinawa Trough.</title>
        <authorList>
            <person name="Li J."/>
        </authorList>
    </citation>
    <scope>NUCLEOTIDE SEQUENCE [LARGE SCALE GENOMIC DNA]</scope>
</reference>
<gene>
    <name evidence="3" type="ORF">WMY93_024569</name>
</gene>
<dbReference type="GO" id="GO:0005096">
    <property type="term" value="F:GTPase activator activity"/>
    <property type="evidence" value="ECO:0007669"/>
    <property type="project" value="TreeGrafter"/>
</dbReference>
<evidence type="ECO:0000256" key="1">
    <source>
        <dbReference type="SAM" id="MobiDB-lite"/>
    </source>
</evidence>
<dbReference type="SUPFAM" id="SSF51045">
    <property type="entry name" value="WW domain"/>
    <property type="match status" value="1"/>
</dbReference>
<dbReference type="Gene3D" id="2.20.70.10">
    <property type="match status" value="1"/>
</dbReference>
<dbReference type="InterPro" id="IPR001202">
    <property type="entry name" value="WW_dom"/>
</dbReference>
<evidence type="ECO:0000313" key="4">
    <source>
        <dbReference type="Proteomes" id="UP001460270"/>
    </source>
</evidence>
<feature type="compositionally biased region" description="Basic and acidic residues" evidence="1">
    <location>
        <begin position="130"/>
        <end position="142"/>
    </location>
</feature>
<dbReference type="PROSITE" id="PS50020">
    <property type="entry name" value="WW_DOMAIN_2"/>
    <property type="match status" value="1"/>
</dbReference>
<protein>
    <recommendedName>
        <fullName evidence="2">WW domain-containing protein</fullName>
    </recommendedName>
</protein>
<dbReference type="SMART" id="SM00456">
    <property type="entry name" value="WW"/>
    <property type="match status" value="2"/>
</dbReference>
<dbReference type="PANTHER" id="PTHR45876:SF1">
    <property type="entry name" value="RHO GTPASE-ACTIVATING PROTEIN 39"/>
    <property type="match status" value="1"/>
</dbReference>
<sequence length="142" mass="16187">MTFSKKLEWVEIIEPRTRERMYANLLTGECVWDPPQGVRIKRTGDNQWWELFDPNTSRFYYYNASSQRTVWHRPQDCDIIPLAKLQTLKQHTDASSPPQPGDEPSAQNSPGRNSGVSQEGSTSSSVDQEGSDKQSSREGPDR</sequence>
<dbReference type="GO" id="GO:0005737">
    <property type="term" value="C:cytoplasm"/>
    <property type="evidence" value="ECO:0007669"/>
    <property type="project" value="TreeGrafter"/>
</dbReference>
<dbReference type="Proteomes" id="UP001460270">
    <property type="component" value="Unassembled WGS sequence"/>
</dbReference>
<name>A0AAW0N5J7_9GOBI</name>
<accession>A0AAW0N5J7</accession>
<dbReference type="PANTHER" id="PTHR45876">
    <property type="entry name" value="FI04035P"/>
    <property type="match status" value="1"/>
</dbReference>
<feature type="compositionally biased region" description="Low complexity" evidence="1">
    <location>
        <begin position="114"/>
        <end position="126"/>
    </location>
</feature>
<evidence type="ECO:0000313" key="3">
    <source>
        <dbReference type="EMBL" id="KAK7889009.1"/>
    </source>
</evidence>
<comment type="caution">
    <text evidence="3">The sequence shown here is derived from an EMBL/GenBank/DDBJ whole genome shotgun (WGS) entry which is preliminary data.</text>
</comment>
<dbReference type="InterPro" id="IPR036020">
    <property type="entry name" value="WW_dom_sf"/>
</dbReference>
<dbReference type="FunFam" id="2.20.70.10:FF:000022">
    <property type="entry name" value="Rho GTPase activating protein 39"/>
    <property type="match status" value="1"/>
</dbReference>
<feature type="domain" description="WW" evidence="2">
    <location>
        <begin position="48"/>
        <end position="76"/>
    </location>
</feature>